<dbReference type="InterPro" id="IPR036394">
    <property type="entry name" value="Ribosomal_uL22_sf"/>
</dbReference>
<comment type="function">
    <text evidence="7">The globular domain of the protein is located near the polypeptide exit tunnel on the outside of the subunit, while an extended beta-hairpin is found that lines the wall of the exit tunnel in the center of the 70S ribosome.</text>
</comment>
<dbReference type="HAMAP" id="MF_01331_B">
    <property type="entry name" value="Ribosomal_uL22_B"/>
    <property type="match status" value="1"/>
</dbReference>
<dbReference type="GO" id="GO:0019843">
    <property type="term" value="F:rRNA binding"/>
    <property type="evidence" value="ECO:0007669"/>
    <property type="project" value="UniProtKB-UniRule"/>
</dbReference>
<dbReference type="GO" id="GO:0006412">
    <property type="term" value="P:translation"/>
    <property type="evidence" value="ECO:0007669"/>
    <property type="project" value="UniProtKB-UniRule"/>
</dbReference>
<evidence type="ECO:0000256" key="10">
    <source>
        <dbReference type="RuleBase" id="RU004008"/>
    </source>
</evidence>
<dbReference type="GO" id="GO:0022625">
    <property type="term" value="C:cytosolic large ribosomal subunit"/>
    <property type="evidence" value="ECO:0007669"/>
    <property type="project" value="TreeGrafter"/>
</dbReference>
<evidence type="ECO:0000256" key="8">
    <source>
        <dbReference type="RuleBase" id="RU004005"/>
    </source>
</evidence>
<dbReference type="Gene3D" id="3.90.470.10">
    <property type="entry name" value="Ribosomal protein L22/L17"/>
    <property type="match status" value="1"/>
</dbReference>
<protein>
    <recommendedName>
        <fullName evidence="6 7">Large ribosomal subunit protein uL22</fullName>
    </recommendedName>
</protein>
<sequence length="110" mass="12567">MEAMARAKYLRISSRKLRQVMDVIRGKSVDNASNILKFLPKKAARLIEKVLAAAVANAKQKQANLDQENLYIKTIYADVGTTLKRWLPRCFGRANRLRKRTSHITIVVEN</sequence>
<evidence type="ECO:0000313" key="12">
    <source>
        <dbReference type="Proteomes" id="UP000183085"/>
    </source>
</evidence>
<accession>A0A1J5ELA1</accession>
<dbReference type="GO" id="GO:0003735">
    <property type="term" value="F:structural constituent of ribosome"/>
    <property type="evidence" value="ECO:0007669"/>
    <property type="project" value="InterPro"/>
</dbReference>
<evidence type="ECO:0000256" key="2">
    <source>
        <dbReference type="ARBA" id="ARBA00022730"/>
    </source>
</evidence>
<dbReference type="NCBIfam" id="TIGR01044">
    <property type="entry name" value="rplV_bact"/>
    <property type="match status" value="1"/>
</dbReference>
<dbReference type="InterPro" id="IPR001063">
    <property type="entry name" value="Ribosomal_uL22"/>
</dbReference>
<dbReference type="SUPFAM" id="SSF54843">
    <property type="entry name" value="Ribosomal protein L22"/>
    <property type="match status" value="1"/>
</dbReference>
<organism evidence="11 12">
    <name type="scientific">Candidatus Desantisbacteria bacterium CG2_30_40_21</name>
    <dbReference type="NCBI Taxonomy" id="1817895"/>
    <lineage>
        <taxon>Bacteria</taxon>
        <taxon>Candidatus Desantisiibacteriota</taxon>
    </lineage>
</organism>
<evidence type="ECO:0000256" key="6">
    <source>
        <dbReference type="ARBA" id="ARBA00035207"/>
    </source>
</evidence>
<name>A0A1J5ELA1_9BACT</name>
<proteinExistence type="inferred from homology"/>
<dbReference type="PANTHER" id="PTHR13501:SF8">
    <property type="entry name" value="LARGE RIBOSOMAL SUBUNIT PROTEIN UL22M"/>
    <property type="match status" value="1"/>
</dbReference>
<keyword evidence="4 7" id="KW-0689">Ribosomal protein</keyword>
<reference evidence="11 12" key="1">
    <citation type="journal article" date="2016" name="Environ. Microbiol.">
        <title>Genomic resolution of a cold subsurface aquifer community provides metabolic insights for novel microbes adapted to high CO concentrations.</title>
        <authorList>
            <person name="Probst A.J."/>
            <person name="Castelle C.J."/>
            <person name="Singh A."/>
            <person name="Brown C.T."/>
            <person name="Anantharaman K."/>
            <person name="Sharon I."/>
            <person name="Hug L.A."/>
            <person name="Burstein D."/>
            <person name="Emerson J.B."/>
            <person name="Thomas B.C."/>
            <person name="Banfield J.F."/>
        </authorList>
    </citation>
    <scope>NUCLEOTIDE SEQUENCE [LARGE SCALE GENOMIC DNA]</scope>
    <source>
        <strain evidence="11">CG2_30_40_21</strain>
    </source>
</reference>
<comment type="subunit">
    <text evidence="7 9">Part of the 50S ribosomal subunit.</text>
</comment>
<dbReference type="PANTHER" id="PTHR13501">
    <property type="entry name" value="CHLOROPLAST 50S RIBOSOMAL PROTEIN L22-RELATED"/>
    <property type="match status" value="1"/>
</dbReference>
<evidence type="ECO:0000256" key="4">
    <source>
        <dbReference type="ARBA" id="ARBA00022980"/>
    </source>
</evidence>
<gene>
    <name evidence="7" type="primary">rplV</name>
    <name evidence="11" type="ORF">AUJ95_00405</name>
</gene>
<keyword evidence="3 7" id="KW-0694">RNA-binding</keyword>
<evidence type="ECO:0000256" key="9">
    <source>
        <dbReference type="RuleBase" id="RU004006"/>
    </source>
</evidence>
<dbReference type="Pfam" id="PF00237">
    <property type="entry name" value="Ribosomal_L22"/>
    <property type="match status" value="1"/>
</dbReference>
<evidence type="ECO:0000256" key="3">
    <source>
        <dbReference type="ARBA" id="ARBA00022884"/>
    </source>
</evidence>
<keyword evidence="5 7" id="KW-0687">Ribonucleoprotein</keyword>
<dbReference type="InterPro" id="IPR005727">
    <property type="entry name" value="Ribosomal_uL22_bac/chlpt-type"/>
</dbReference>
<dbReference type="STRING" id="1817895.AUJ95_00405"/>
<dbReference type="AlphaFoldDB" id="A0A1J5ELA1"/>
<evidence type="ECO:0000256" key="1">
    <source>
        <dbReference type="ARBA" id="ARBA00009451"/>
    </source>
</evidence>
<dbReference type="CDD" id="cd00336">
    <property type="entry name" value="Ribosomal_L22"/>
    <property type="match status" value="1"/>
</dbReference>
<evidence type="ECO:0000256" key="7">
    <source>
        <dbReference type="HAMAP-Rule" id="MF_01331"/>
    </source>
</evidence>
<evidence type="ECO:0000256" key="5">
    <source>
        <dbReference type="ARBA" id="ARBA00023274"/>
    </source>
</evidence>
<comment type="function">
    <text evidence="7 10">This protein binds specifically to 23S rRNA; its binding is stimulated by other ribosomal proteins, e.g., L4, L17, and L20. It is important during the early stages of 50S assembly. It makes multiple contacts with different domains of the 23S rRNA in the assembled 50S subunit and ribosome.</text>
</comment>
<dbReference type="Proteomes" id="UP000183085">
    <property type="component" value="Unassembled WGS sequence"/>
</dbReference>
<dbReference type="InterPro" id="IPR047867">
    <property type="entry name" value="Ribosomal_uL22_bac/org-type"/>
</dbReference>
<comment type="caution">
    <text evidence="11">The sequence shown here is derived from an EMBL/GenBank/DDBJ whole genome shotgun (WGS) entry which is preliminary data.</text>
</comment>
<comment type="similarity">
    <text evidence="1 7 8">Belongs to the universal ribosomal protein uL22 family.</text>
</comment>
<dbReference type="EMBL" id="MNYI01000013">
    <property type="protein sequence ID" value="OIP43544.1"/>
    <property type="molecule type" value="Genomic_DNA"/>
</dbReference>
<keyword evidence="2 7" id="KW-0699">rRNA-binding</keyword>
<evidence type="ECO:0000313" key="11">
    <source>
        <dbReference type="EMBL" id="OIP43544.1"/>
    </source>
</evidence>